<keyword evidence="7 12" id="KW-0812">Transmembrane</keyword>
<gene>
    <name evidence="15" type="ORF">IW245_007145</name>
</gene>
<dbReference type="InterPro" id="IPR004358">
    <property type="entry name" value="Sig_transdc_His_kin-like_C"/>
</dbReference>
<organism evidence="15 16">
    <name type="scientific">Longispora fulva</name>
    <dbReference type="NCBI Taxonomy" id="619741"/>
    <lineage>
        <taxon>Bacteria</taxon>
        <taxon>Bacillati</taxon>
        <taxon>Actinomycetota</taxon>
        <taxon>Actinomycetes</taxon>
        <taxon>Micromonosporales</taxon>
        <taxon>Micromonosporaceae</taxon>
        <taxon>Longispora</taxon>
    </lineage>
</organism>
<protein>
    <recommendedName>
        <fullName evidence="4">histidine kinase</fullName>
        <ecNumber evidence="4">2.7.13.3</ecNumber>
    </recommendedName>
</protein>
<evidence type="ECO:0000256" key="6">
    <source>
        <dbReference type="ARBA" id="ARBA00022679"/>
    </source>
</evidence>
<dbReference type="Proteomes" id="UP000622552">
    <property type="component" value="Unassembled WGS sequence"/>
</dbReference>
<evidence type="ECO:0000259" key="14">
    <source>
        <dbReference type="PROSITE" id="PS50885"/>
    </source>
</evidence>
<dbReference type="SUPFAM" id="SSF47384">
    <property type="entry name" value="Homodimeric domain of signal transducing histidine kinase"/>
    <property type="match status" value="1"/>
</dbReference>
<dbReference type="CDD" id="cd00075">
    <property type="entry name" value="HATPase"/>
    <property type="match status" value="1"/>
</dbReference>
<feature type="transmembrane region" description="Helical" evidence="12">
    <location>
        <begin position="159"/>
        <end position="182"/>
    </location>
</feature>
<dbReference type="Gene3D" id="3.30.565.10">
    <property type="entry name" value="Histidine kinase-like ATPase, C-terminal domain"/>
    <property type="match status" value="1"/>
</dbReference>
<dbReference type="Gene3D" id="6.10.340.10">
    <property type="match status" value="1"/>
</dbReference>
<dbReference type="Pfam" id="PF02518">
    <property type="entry name" value="HATPase_c"/>
    <property type="match status" value="1"/>
</dbReference>
<accession>A0A8J7GMC3</accession>
<reference evidence="15" key="1">
    <citation type="submission" date="2020-11" db="EMBL/GenBank/DDBJ databases">
        <title>Sequencing the genomes of 1000 actinobacteria strains.</title>
        <authorList>
            <person name="Klenk H.-P."/>
        </authorList>
    </citation>
    <scope>NUCLEOTIDE SEQUENCE</scope>
    <source>
        <strain evidence="15">DSM 45356</strain>
    </source>
</reference>
<evidence type="ECO:0000313" key="16">
    <source>
        <dbReference type="Proteomes" id="UP000622552"/>
    </source>
</evidence>
<dbReference type="InterPro" id="IPR050428">
    <property type="entry name" value="TCS_sensor_his_kinase"/>
</dbReference>
<keyword evidence="9 12" id="KW-1133">Transmembrane helix</keyword>
<comment type="catalytic activity">
    <reaction evidence="1">
        <text>ATP + protein L-histidine = ADP + protein N-phospho-L-histidine.</text>
        <dbReference type="EC" id="2.7.13.3"/>
    </reaction>
</comment>
<dbReference type="Pfam" id="PF00512">
    <property type="entry name" value="HisKA"/>
    <property type="match status" value="1"/>
</dbReference>
<dbReference type="SMART" id="SM00304">
    <property type="entry name" value="HAMP"/>
    <property type="match status" value="1"/>
</dbReference>
<comment type="caution">
    <text evidence="15">The sequence shown here is derived from an EMBL/GenBank/DDBJ whole genome shotgun (WGS) entry which is preliminary data.</text>
</comment>
<dbReference type="InterPro" id="IPR003661">
    <property type="entry name" value="HisK_dim/P_dom"/>
</dbReference>
<name>A0A8J7GMC3_9ACTN</name>
<dbReference type="EC" id="2.7.13.3" evidence="4"/>
<dbReference type="PROSITE" id="PS50885">
    <property type="entry name" value="HAMP"/>
    <property type="match status" value="1"/>
</dbReference>
<dbReference type="CDD" id="cd00082">
    <property type="entry name" value="HisKA"/>
    <property type="match status" value="1"/>
</dbReference>
<dbReference type="SUPFAM" id="SSF55874">
    <property type="entry name" value="ATPase domain of HSP90 chaperone/DNA topoisomerase II/histidine kinase"/>
    <property type="match status" value="1"/>
</dbReference>
<dbReference type="PANTHER" id="PTHR45436:SF5">
    <property type="entry name" value="SENSOR HISTIDINE KINASE TRCS"/>
    <property type="match status" value="1"/>
</dbReference>
<dbReference type="InterPro" id="IPR036097">
    <property type="entry name" value="HisK_dim/P_sf"/>
</dbReference>
<dbReference type="RefSeq" id="WP_197007442.1">
    <property type="nucleotide sequence ID" value="NZ_BONS01000019.1"/>
</dbReference>
<comment type="subcellular location">
    <subcellularLocation>
        <location evidence="3">Cell membrane</location>
    </subcellularLocation>
</comment>
<dbReference type="GO" id="GO:0000155">
    <property type="term" value="F:phosphorelay sensor kinase activity"/>
    <property type="evidence" value="ECO:0007669"/>
    <property type="project" value="InterPro"/>
</dbReference>
<evidence type="ECO:0000256" key="3">
    <source>
        <dbReference type="ARBA" id="ARBA00004236"/>
    </source>
</evidence>
<dbReference type="FunFam" id="3.30.565.10:FF:000006">
    <property type="entry name" value="Sensor histidine kinase WalK"/>
    <property type="match status" value="1"/>
</dbReference>
<evidence type="ECO:0000256" key="11">
    <source>
        <dbReference type="ARBA" id="ARBA00023136"/>
    </source>
</evidence>
<dbReference type="AlphaFoldDB" id="A0A8J7GMC3"/>
<keyword evidence="10" id="KW-0902">Two-component regulatory system</keyword>
<dbReference type="FunFam" id="1.10.287.130:FF:000001">
    <property type="entry name" value="Two-component sensor histidine kinase"/>
    <property type="match status" value="1"/>
</dbReference>
<dbReference type="InterPro" id="IPR003594">
    <property type="entry name" value="HATPase_dom"/>
</dbReference>
<dbReference type="SUPFAM" id="SSF158472">
    <property type="entry name" value="HAMP domain-like"/>
    <property type="match status" value="1"/>
</dbReference>
<evidence type="ECO:0000256" key="10">
    <source>
        <dbReference type="ARBA" id="ARBA00023012"/>
    </source>
</evidence>
<comment type="cofactor">
    <cofactor evidence="2">
        <name>a divalent metal cation</name>
        <dbReference type="ChEBI" id="CHEBI:60240"/>
    </cofactor>
</comment>
<dbReference type="PANTHER" id="PTHR45436">
    <property type="entry name" value="SENSOR HISTIDINE KINASE YKOH"/>
    <property type="match status" value="1"/>
</dbReference>
<dbReference type="Gene3D" id="1.10.287.130">
    <property type="match status" value="1"/>
</dbReference>
<dbReference type="EMBL" id="JADOUF010000001">
    <property type="protein sequence ID" value="MBG6140951.1"/>
    <property type="molecule type" value="Genomic_DNA"/>
</dbReference>
<keyword evidence="5" id="KW-0597">Phosphoprotein</keyword>
<evidence type="ECO:0000256" key="8">
    <source>
        <dbReference type="ARBA" id="ARBA00022777"/>
    </source>
</evidence>
<keyword evidence="11 12" id="KW-0472">Membrane</keyword>
<feature type="domain" description="Histidine kinase" evidence="13">
    <location>
        <begin position="258"/>
        <end position="469"/>
    </location>
</feature>
<evidence type="ECO:0000313" key="15">
    <source>
        <dbReference type="EMBL" id="MBG6140951.1"/>
    </source>
</evidence>
<evidence type="ECO:0000256" key="5">
    <source>
        <dbReference type="ARBA" id="ARBA00022553"/>
    </source>
</evidence>
<evidence type="ECO:0000256" key="1">
    <source>
        <dbReference type="ARBA" id="ARBA00000085"/>
    </source>
</evidence>
<feature type="domain" description="HAMP" evidence="14">
    <location>
        <begin position="183"/>
        <end position="236"/>
    </location>
</feature>
<sequence length="484" mass="51711">MFERIPLRVKLVAAVLGLVATALLAMGIATVTALHGYLLDRVDAQLKTVAGQINYQVDHGVQRLIFAPPSGAPPSFTVPNPFVVELRGADGAILGVYPVDLKTDQGPKITTADMARTDYFVTDGYGSRWRVVVVDGPNQGERVVIASALSDLDNAVLRLIWLDLFVGMAILVLVALVGVAVVRRSLRPLVEIERTAGAIAGGDLSQRVPERDPRTEIGRLGRALNGMLAQIETAFAARATSEHRALRSEERMRRFVADASHELRTPLTTIRGFAELYRQGAGEPGQVVKRIEDEAARMGLLVEDLLLLARLDQQRPLAMEPVHLDVLAADAAEGARAQAPDREVTLEVAPAVVTGDESRLRQVIGNLVTNALTHTPAGTPIAVRLVTSGDSAVIEIADQGPGLTPEQGERVFERFYRADPARSRRSGSTGTGLGLAIVAALVAAHNGTVEVASAAGEGATFRVRLPLAVNADKADVERSQETFS</sequence>
<evidence type="ECO:0000256" key="12">
    <source>
        <dbReference type="SAM" id="Phobius"/>
    </source>
</evidence>
<dbReference type="SMART" id="SM00387">
    <property type="entry name" value="HATPase_c"/>
    <property type="match status" value="1"/>
</dbReference>
<dbReference type="CDD" id="cd06225">
    <property type="entry name" value="HAMP"/>
    <property type="match status" value="1"/>
</dbReference>
<dbReference type="InterPro" id="IPR036890">
    <property type="entry name" value="HATPase_C_sf"/>
</dbReference>
<evidence type="ECO:0000259" key="13">
    <source>
        <dbReference type="PROSITE" id="PS50109"/>
    </source>
</evidence>
<keyword evidence="6 15" id="KW-0808">Transferase</keyword>
<proteinExistence type="predicted"/>
<evidence type="ECO:0000256" key="4">
    <source>
        <dbReference type="ARBA" id="ARBA00012438"/>
    </source>
</evidence>
<dbReference type="SMART" id="SM00388">
    <property type="entry name" value="HisKA"/>
    <property type="match status" value="1"/>
</dbReference>
<dbReference type="InterPro" id="IPR003660">
    <property type="entry name" value="HAMP_dom"/>
</dbReference>
<evidence type="ECO:0000256" key="2">
    <source>
        <dbReference type="ARBA" id="ARBA00001968"/>
    </source>
</evidence>
<dbReference type="PROSITE" id="PS50109">
    <property type="entry name" value="HIS_KIN"/>
    <property type="match status" value="1"/>
</dbReference>
<dbReference type="GO" id="GO:0005509">
    <property type="term" value="F:calcium ion binding"/>
    <property type="evidence" value="ECO:0007669"/>
    <property type="project" value="UniProtKB-ARBA"/>
</dbReference>
<dbReference type="PRINTS" id="PR00344">
    <property type="entry name" value="BCTRLSENSOR"/>
</dbReference>
<dbReference type="GO" id="GO:0005886">
    <property type="term" value="C:plasma membrane"/>
    <property type="evidence" value="ECO:0007669"/>
    <property type="project" value="UniProtKB-SubCell"/>
</dbReference>
<evidence type="ECO:0000256" key="7">
    <source>
        <dbReference type="ARBA" id="ARBA00022692"/>
    </source>
</evidence>
<evidence type="ECO:0000256" key="9">
    <source>
        <dbReference type="ARBA" id="ARBA00022989"/>
    </source>
</evidence>
<dbReference type="InterPro" id="IPR005467">
    <property type="entry name" value="His_kinase_dom"/>
</dbReference>
<keyword evidence="16" id="KW-1185">Reference proteome</keyword>
<dbReference type="Pfam" id="PF00672">
    <property type="entry name" value="HAMP"/>
    <property type="match status" value="1"/>
</dbReference>
<keyword evidence="8 15" id="KW-0418">Kinase</keyword>